<organism evidence="1 2">
    <name type="scientific">Ralstonia insidiosa</name>
    <dbReference type="NCBI Taxonomy" id="190721"/>
    <lineage>
        <taxon>Bacteria</taxon>
        <taxon>Pseudomonadati</taxon>
        <taxon>Pseudomonadota</taxon>
        <taxon>Betaproteobacteria</taxon>
        <taxon>Burkholderiales</taxon>
        <taxon>Burkholderiaceae</taxon>
        <taxon>Ralstonia</taxon>
    </lineage>
</organism>
<comment type="caution">
    <text evidence="1">The sequence shown here is derived from an EMBL/GenBank/DDBJ whole genome shotgun (WGS) entry which is preliminary data.</text>
</comment>
<proteinExistence type="predicted"/>
<evidence type="ECO:0000313" key="2">
    <source>
        <dbReference type="Proteomes" id="UP000575469"/>
    </source>
</evidence>
<dbReference type="Proteomes" id="UP000575469">
    <property type="component" value="Unassembled WGS sequence"/>
</dbReference>
<name>A0A848NW88_9RALS</name>
<accession>A0A848NW88</accession>
<dbReference type="RefSeq" id="WP_169339391.1">
    <property type="nucleotide sequence ID" value="NZ_JABBZM010000003.1"/>
</dbReference>
<sequence length="174" mass="19294">MSRSGYTDDGDEDGTFGLWRGSVTRAIRGKRGQQALKELAAAMDAMPVKTLAAESLVTDGGEFCTLGVLGNVRGLDMKPIDPDDWDAVAEAFNLAPAMVREIVYENDEGLLTHEHSYVEICGPVRPWYPEYGSHSVRVSVAIPPEVLGERRWKRMRKWVEDNIAKPSSREKSNA</sequence>
<gene>
    <name evidence="1" type="ORF">HGR00_04715</name>
</gene>
<protein>
    <submittedName>
        <fullName evidence="1">Uncharacterized protein</fullName>
    </submittedName>
</protein>
<reference evidence="1 2" key="1">
    <citation type="submission" date="2020-04" db="EMBL/GenBank/DDBJ databases">
        <title>Ralstonia insidiosa genome sequencing and assembly.</title>
        <authorList>
            <person name="Martins R.C.R."/>
            <person name="Perdigao-Neto L.V."/>
            <person name="Levin A.S.S."/>
            <person name="Costa S.F."/>
        </authorList>
    </citation>
    <scope>NUCLEOTIDE SEQUENCE [LARGE SCALE GENOMIC DNA]</scope>
    <source>
        <strain evidence="1 2">5047</strain>
    </source>
</reference>
<dbReference type="AlphaFoldDB" id="A0A848NW88"/>
<dbReference type="EMBL" id="JABBZM010000003">
    <property type="protein sequence ID" value="NMV37203.1"/>
    <property type="molecule type" value="Genomic_DNA"/>
</dbReference>
<evidence type="ECO:0000313" key="1">
    <source>
        <dbReference type="EMBL" id="NMV37203.1"/>
    </source>
</evidence>